<comment type="caution">
    <text evidence="3">The sequence shown here is derived from an EMBL/GenBank/DDBJ whole genome shotgun (WGS) entry which is preliminary data.</text>
</comment>
<feature type="chain" id="PRO_5035283945" evidence="2">
    <location>
        <begin position="21"/>
        <end position="141"/>
    </location>
</feature>
<evidence type="ECO:0000313" key="4">
    <source>
        <dbReference type="Proteomes" id="UP000746747"/>
    </source>
</evidence>
<protein>
    <submittedName>
        <fullName evidence="3">Uncharacterized protein</fullName>
    </submittedName>
</protein>
<keyword evidence="2" id="KW-0732">Signal</keyword>
<feature type="signal peptide" evidence="2">
    <location>
        <begin position="1"/>
        <end position="20"/>
    </location>
</feature>
<gene>
    <name evidence="3" type="ORF">CJOHNSTONI_LOCUS9097</name>
</gene>
<evidence type="ECO:0000313" key="3">
    <source>
        <dbReference type="EMBL" id="CAG9539503.1"/>
    </source>
</evidence>
<dbReference type="Proteomes" id="UP000746747">
    <property type="component" value="Unassembled WGS sequence"/>
</dbReference>
<evidence type="ECO:0000256" key="2">
    <source>
        <dbReference type="SAM" id="SignalP"/>
    </source>
</evidence>
<dbReference type="InterPro" id="IPR008451">
    <property type="entry name" value="Chromadorea_ALT"/>
</dbReference>
<keyword evidence="4" id="KW-1185">Reference proteome</keyword>
<reference evidence="3" key="1">
    <citation type="submission" date="2021-09" db="EMBL/GenBank/DDBJ databases">
        <authorList>
            <consortium name="Pathogen Informatics"/>
        </authorList>
    </citation>
    <scope>NUCLEOTIDE SEQUENCE</scope>
</reference>
<dbReference type="Pfam" id="PF05535">
    <property type="entry name" value="Chromadorea_ALT"/>
    <property type="match status" value="1"/>
</dbReference>
<feature type="region of interest" description="Disordered" evidence="1">
    <location>
        <begin position="24"/>
        <end position="60"/>
    </location>
</feature>
<proteinExistence type="predicted"/>
<dbReference type="EMBL" id="CAKAEH010001800">
    <property type="protein sequence ID" value="CAG9539503.1"/>
    <property type="molecule type" value="Genomic_DNA"/>
</dbReference>
<accession>A0A8J2MBK1</accession>
<organism evidence="3 4">
    <name type="scientific">Cercopithifilaria johnstoni</name>
    <dbReference type="NCBI Taxonomy" id="2874296"/>
    <lineage>
        <taxon>Eukaryota</taxon>
        <taxon>Metazoa</taxon>
        <taxon>Ecdysozoa</taxon>
        <taxon>Nematoda</taxon>
        <taxon>Chromadorea</taxon>
        <taxon>Rhabditida</taxon>
        <taxon>Spirurina</taxon>
        <taxon>Spiruromorpha</taxon>
        <taxon>Filarioidea</taxon>
        <taxon>Onchocercidae</taxon>
        <taxon>Cercopithifilaria</taxon>
    </lineage>
</organism>
<evidence type="ECO:0000256" key="1">
    <source>
        <dbReference type="SAM" id="MobiDB-lite"/>
    </source>
</evidence>
<sequence>MKKVLIILSLMILLVTPLYGYEDEMDEENDGSDEDMSDEEEDIDEEGHEIDENGGGGEEGYITKAEFVETDGKKKHCDSHEACYDQREPQSWCIMKDGQSWTDKGCFCEEKMHSCIIERKNGQKLEYAYCAPQANWQCSYD</sequence>
<feature type="compositionally biased region" description="Acidic residues" evidence="1">
    <location>
        <begin position="24"/>
        <end position="49"/>
    </location>
</feature>
<dbReference type="OrthoDB" id="5779160at2759"/>
<dbReference type="AlphaFoldDB" id="A0A8J2MBK1"/>
<name>A0A8J2MBK1_9BILA</name>